<reference evidence="1 2" key="1">
    <citation type="submission" date="2020-08" db="EMBL/GenBank/DDBJ databases">
        <title>A Genomic Blueprint of the Chicken Gut Microbiome.</title>
        <authorList>
            <person name="Gilroy R."/>
            <person name="Ravi A."/>
            <person name="Getino M."/>
            <person name="Pursley I."/>
            <person name="Horton D.L."/>
            <person name="Alikhan N.-F."/>
            <person name="Baker D."/>
            <person name="Gharbi K."/>
            <person name="Hall N."/>
            <person name="Watson M."/>
            <person name="Adriaenssens E.M."/>
            <person name="Foster-Nyarko E."/>
            <person name="Jarju S."/>
            <person name="Secka A."/>
            <person name="Antonio M."/>
            <person name="Oren A."/>
            <person name="Chaudhuri R."/>
            <person name="La Ragione R.M."/>
            <person name="Hildebrand F."/>
            <person name="Pallen M.J."/>
        </authorList>
    </citation>
    <scope>NUCLEOTIDE SEQUENCE [LARGE SCALE GENOMIC DNA]</scope>
    <source>
        <strain evidence="1 2">Sa1BUA2</strain>
    </source>
</reference>
<dbReference type="RefSeq" id="WP_191809410.1">
    <property type="nucleotide sequence ID" value="NZ_JACSPV010000001.1"/>
</dbReference>
<name>A0ABR8VG02_9BACI</name>
<evidence type="ECO:0000313" key="1">
    <source>
        <dbReference type="EMBL" id="MBD8003679.1"/>
    </source>
</evidence>
<evidence type="ECO:0000313" key="2">
    <source>
        <dbReference type="Proteomes" id="UP000648182"/>
    </source>
</evidence>
<organism evidence="1 2">
    <name type="scientific">Bacillus norwichensis</name>
    <dbReference type="NCBI Taxonomy" id="2762217"/>
    <lineage>
        <taxon>Bacteria</taxon>
        <taxon>Bacillati</taxon>
        <taxon>Bacillota</taxon>
        <taxon>Bacilli</taxon>
        <taxon>Bacillales</taxon>
        <taxon>Bacillaceae</taxon>
        <taxon>Bacillus</taxon>
    </lineage>
</organism>
<protein>
    <submittedName>
        <fullName evidence="1">Uncharacterized protein</fullName>
    </submittedName>
</protein>
<sequence>MIRQRVTKKSSFLFQKFGGLMSFYSRQNGYYLSHRRSGNAVAEGHRVGNRVKILLLEEQDVHNVLVQINSYFNFIQEKSLIFHSVVGENPAE</sequence>
<dbReference type="EMBL" id="JACSPV010000001">
    <property type="protein sequence ID" value="MBD8003679.1"/>
    <property type="molecule type" value="Genomic_DNA"/>
</dbReference>
<proteinExistence type="predicted"/>
<gene>
    <name evidence="1" type="ORF">H9631_01165</name>
</gene>
<comment type="caution">
    <text evidence="1">The sequence shown here is derived from an EMBL/GenBank/DDBJ whole genome shotgun (WGS) entry which is preliminary data.</text>
</comment>
<keyword evidence="2" id="KW-1185">Reference proteome</keyword>
<dbReference type="Proteomes" id="UP000648182">
    <property type="component" value="Unassembled WGS sequence"/>
</dbReference>
<accession>A0ABR8VG02</accession>